<dbReference type="AlphaFoldDB" id="A0A2A4ICJ6"/>
<sequence>MKDHVRSHWDAALLVCGKCSKKIGGGFGPRGKRSLTKALRDEPGFGKGRKAAIGVVETRCLGICPKGAVTLVDSRRPGRWRIVPAGADVTALTQLLDQEAVSQAAE</sequence>
<accession>A0A2A4ICJ6</accession>
<comment type="caution">
    <text evidence="2">The sequence shown here is derived from an EMBL/GenBank/DDBJ whole genome shotgun (WGS) entry which is preliminary data.</text>
</comment>
<evidence type="ECO:0000256" key="1">
    <source>
        <dbReference type="SAM" id="MobiDB-lite"/>
    </source>
</evidence>
<dbReference type="Proteomes" id="UP000218323">
    <property type="component" value="Unassembled WGS sequence"/>
</dbReference>
<dbReference type="RefSeq" id="WP_066706164.1">
    <property type="nucleotide sequence ID" value="NZ_JBHIWA010000004.1"/>
</dbReference>
<feature type="region of interest" description="Disordered" evidence="1">
    <location>
        <begin position="26"/>
        <end position="47"/>
    </location>
</feature>
<keyword evidence="3" id="KW-1185">Reference proteome</keyword>
<evidence type="ECO:0000313" key="3">
    <source>
        <dbReference type="Proteomes" id="UP000218323"/>
    </source>
</evidence>
<protein>
    <recommendedName>
        <fullName evidence="4">(2Fe-2S) ferredoxin domain-containing protein</fullName>
    </recommendedName>
</protein>
<proteinExistence type="predicted"/>
<dbReference type="EMBL" id="NWVC01000001">
    <property type="protein sequence ID" value="PCG15550.1"/>
    <property type="molecule type" value="Genomic_DNA"/>
</dbReference>
<evidence type="ECO:0000313" key="2">
    <source>
        <dbReference type="EMBL" id="PCG15550.1"/>
    </source>
</evidence>
<reference evidence="2 3" key="1">
    <citation type="submission" date="2017-09" db="EMBL/GenBank/DDBJ databases">
        <title>Sphingomonas adhaesiva DSM 7418, whole genome shotgun sequence.</title>
        <authorList>
            <person name="Feng G."/>
            <person name="Zhu H."/>
        </authorList>
    </citation>
    <scope>NUCLEOTIDE SEQUENCE [LARGE SCALE GENOMIC DNA]</scope>
    <source>
        <strain evidence="2 3">DSM 7418</strain>
    </source>
</reference>
<gene>
    <name evidence="2" type="ORF">COA07_00690</name>
</gene>
<evidence type="ECO:0008006" key="4">
    <source>
        <dbReference type="Google" id="ProtNLM"/>
    </source>
</evidence>
<organism evidence="2 3">
    <name type="scientific">Sphingomonas adhaesiva</name>
    <dbReference type="NCBI Taxonomy" id="28212"/>
    <lineage>
        <taxon>Bacteria</taxon>
        <taxon>Pseudomonadati</taxon>
        <taxon>Pseudomonadota</taxon>
        <taxon>Alphaproteobacteria</taxon>
        <taxon>Sphingomonadales</taxon>
        <taxon>Sphingomonadaceae</taxon>
        <taxon>Sphingomonas</taxon>
    </lineage>
</organism>
<name>A0A2A4ICJ6_9SPHN</name>